<evidence type="ECO:0000313" key="2">
    <source>
        <dbReference type="Proteomes" id="UP000054018"/>
    </source>
</evidence>
<organism evidence="1 2">
    <name type="scientific">Pisolithus microcarpus 441</name>
    <dbReference type="NCBI Taxonomy" id="765257"/>
    <lineage>
        <taxon>Eukaryota</taxon>
        <taxon>Fungi</taxon>
        <taxon>Dikarya</taxon>
        <taxon>Basidiomycota</taxon>
        <taxon>Agaricomycotina</taxon>
        <taxon>Agaricomycetes</taxon>
        <taxon>Agaricomycetidae</taxon>
        <taxon>Boletales</taxon>
        <taxon>Sclerodermatineae</taxon>
        <taxon>Pisolithaceae</taxon>
        <taxon>Pisolithus</taxon>
    </lineage>
</organism>
<proteinExistence type="predicted"/>
<dbReference type="HOGENOM" id="CLU_3051289_0_0_1"/>
<protein>
    <submittedName>
        <fullName evidence="1">Uncharacterized protein</fullName>
    </submittedName>
</protein>
<reference evidence="1 2" key="1">
    <citation type="submission" date="2014-04" db="EMBL/GenBank/DDBJ databases">
        <authorList>
            <consortium name="DOE Joint Genome Institute"/>
            <person name="Kuo A."/>
            <person name="Kohler A."/>
            <person name="Costa M.D."/>
            <person name="Nagy L.G."/>
            <person name="Floudas D."/>
            <person name="Copeland A."/>
            <person name="Barry K.W."/>
            <person name="Cichocki N."/>
            <person name="Veneault-Fourrey C."/>
            <person name="LaButti K."/>
            <person name="Lindquist E.A."/>
            <person name="Lipzen A."/>
            <person name="Lundell T."/>
            <person name="Morin E."/>
            <person name="Murat C."/>
            <person name="Sun H."/>
            <person name="Tunlid A."/>
            <person name="Henrissat B."/>
            <person name="Grigoriev I.V."/>
            <person name="Hibbett D.S."/>
            <person name="Martin F."/>
            <person name="Nordberg H.P."/>
            <person name="Cantor M.N."/>
            <person name="Hua S.X."/>
        </authorList>
    </citation>
    <scope>NUCLEOTIDE SEQUENCE [LARGE SCALE GENOMIC DNA]</scope>
    <source>
        <strain evidence="1 2">441</strain>
    </source>
</reference>
<sequence length="54" mass="6056">MDTVYRMKMKTSLCGAAGLSSSRGFDHRLNPFACRTRYPGSPNCVVERLPAGYW</sequence>
<accession>A0A0C9Z5H6</accession>
<keyword evidence="2" id="KW-1185">Reference proteome</keyword>
<reference evidence="2" key="2">
    <citation type="submission" date="2015-01" db="EMBL/GenBank/DDBJ databases">
        <title>Evolutionary Origins and Diversification of the Mycorrhizal Mutualists.</title>
        <authorList>
            <consortium name="DOE Joint Genome Institute"/>
            <consortium name="Mycorrhizal Genomics Consortium"/>
            <person name="Kohler A."/>
            <person name="Kuo A."/>
            <person name="Nagy L.G."/>
            <person name="Floudas D."/>
            <person name="Copeland A."/>
            <person name="Barry K.W."/>
            <person name="Cichocki N."/>
            <person name="Veneault-Fourrey C."/>
            <person name="LaButti K."/>
            <person name="Lindquist E.A."/>
            <person name="Lipzen A."/>
            <person name="Lundell T."/>
            <person name="Morin E."/>
            <person name="Murat C."/>
            <person name="Riley R."/>
            <person name="Ohm R."/>
            <person name="Sun H."/>
            <person name="Tunlid A."/>
            <person name="Henrissat B."/>
            <person name="Grigoriev I.V."/>
            <person name="Hibbett D.S."/>
            <person name="Martin F."/>
        </authorList>
    </citation>
    <scope>NUCLEOTIDE SEQUENCE [LARGE SCALE GENOMIC DNA]</scope>
    <source>
        <strain evidence="2">441</strain>
    </source>
</reference>
<dbReference type="Proteomes" id="UP000054018">
    <property type="component" value="Unassembled WGS sequence"/>
</dbReference>
<gene>
    <name evidence="1" type="ORF">PISMIDRAFT_544139</name>
</gene>
<dbReference type="EMBL" id="KN833752">
    <property type="protein sequence ID" value="KIK21389.1"/>
    <property type="molecule type" value="Genomic_DNA"/>
</dbReference>
<dbReference type="AlphaFoldDB" id="A0A0C9Z5H6"/>
<name>A0A0C9Z5H6_9AGAM</name>
<evidence type="ECO:0000313" key="1">
    <source>
        <dbReference type="EMBL" id="KIK21389.1"/>
    </source>
</evidence>